<proteinExistence type="predicted"/>
<dbReference type="Gene3D" id="3.30.460.10">
    <property type="entry name" value="Beta Polymerase, domain 2"/>
    <property type="match status" value="1"/>
</dbReference>
<organism evidence="1 2">
    <name type="scientific">Deinococcus malanensis</name>
    <dbReference type="NCBI Taxonomy" id="1706855"/>
    <lineage>
        <taxon>Bacteria</taxon>
        <taxon>Thermotogati</taxon>
        <taxon>Deinococcota</taxon>
        <taxon>Deinococci</taxon>
        <taxon>Deinococcales</taxon>
        <taxon>Deinococcaceae</taxon>
        <taxon>Deinococcus</taxon>
    </lineage>
</organism>
<keyword evidence="2" id="KW-1185">Reference proteome</keyword>
<gene>
    <name evidence="1" type="ORF">GCM10008955_08100</name>
</gene>
<sequence>MASPDLLLHRLSDIAAALERCGEARALIGLGSAGPDRERLDRYSDLDFFIIAGTGKKAALLTDLSWLDGIAPVGFVFRNTEDGYKVLYEDGIFCEFAVFDEHDLASVPFAPGTMVWKSDDVSDALARPLTVPSAPSIDPEWETGEALTNLFVGLQRYARGERLSGFRFVQGYALDRILRLTQHLEVPRTGTADAFGPERRFEQHYPQVATHLPAFAPGYAGTPQAALAMLGWLEARVPVNAAMAAAIRHLYDEIAADDTCGPPGR</sequence>
<dbReference type="RefSeq" id="WP_189004779.1">
    <property type="nucleotide sequence ID" value="NZ_BMPP01000002.1"/>
</dbReference>
<accession>A0ABQ2EM85</accession>
<evidence type="ECO:0000313" key="2">
    <source>
        <dbReference type="Proteomes" id="UP000647587"/>
    </source>
</evidence>
<dbReference type="Proteomes" id="UP000647587">
    <property type="component" value="Unassembled WGS sequence"/>
</dbReference>
<dbReference type="EMBL" id="BMPP01000002">
    <property type="protein sequence ID" value="GGK17011.1"/>
    <property type="molecule type" value="Genomic_DNA"/>
</dbReference>
<reference evidence="2" key="1">
    <citation type="journal article" date="2019" name="Int. J. Syst. Evol. Microbiol.">
        <title>The Global Catalogue of Microorganisms (GCM) 10K type strain sequencing project: providing services to taxonomists for standard genome sequencing and annotation.</title>
        <authorList>
            <consortium name="The Broad Institute Genomics Platform"/>
            <consortium name="The Broad Institute Genome Sequencing Center for Infectious Disease"/>
            <person name="Wu L."/>
            <person name="Ma J."/>
        </authorList>
    </citation>
    <scope>NUCLEOTIDE SEQUENCE [LARGE SCALE GENOMIC DNA]</scope>
    <source>
        <strain evidence="2">JCM 30331</strain>
    </source>
</reference>
<dbReference type="SUPFAM" id="SSF81301">
    <property type="entry name" value="Nucleotidyltransferase"/>
    <property type="match status" value="1"/>
</dbReference>
<evidence type="ECO:0008006" key="3">
    <source>
        <dbReference type="Google" id="ProtNLM"/>
    </source>
</evidence>
<comment type="caution">
    <text evidence="1">The sequence shown here is derived from an EMBL/GenBank/DDBJ whole genome shotgun (WGS) entry which is preliminary data.</text>
</comment>
<evidence type="ECO:0000313" key="1">
    <source>
        <dbReference type="EMBL" id="GGK17011.1"/>
    </source>
</evidence>
<dbReference type="InterPro" id="IPR043519">
    <property type="entry name" value="NT_sf"/>
</dbReference>
<protein>
    <recommendedName>
        <fullName evidence="3">Nucleotidyltransferase domain-containing protein</fullName>
    </recommendedName>
</protein>
<name>A0ABQ2EM85_9DEIO</name>